<sequence>MSIININSLNYLSIISVYYFKIEFQKWLFQKNIQLKSFYDIFDDAYCK</sequence>
<dbReference type="STRING" id="1302689.RG47T_1749"/>
<comment type="caution">
    <text evidence="1">The sequence shown here is derived from an EMBL/GenBank/DDBJ whole genome shotgun (WGS) entry which is preliminary data.</text>
</comment>
<dbReference type="EMBL" id="MPPL01000001">
    <property type="protein sequence ID" value="OKS86297.1"/>
    <property type="molecule type" value="Genomic_DNA"/>
</dbReference>
<organism evidence="1 2">
    <name type="scientific">Mucilaginibacter polytrichastri</name>
    <dbReference type="NCBI Taxonomy" id="1302689"/>
    <lineage>
        <taxon>Bacteria</taxon>
        <taxon>Pseudomonadati</taxon>
        <taxon>Bacteroidota</taxon>
        <taxon>Sphingobacteriia</taxon>
        <taxon>Sphingobacteriales</taxon>
        <taxon>Sphingobacteriaceae</taxon>
        <taxon>Mucilaginibacter</taxon>
    </lineage>
</organism>
<dbReference type="Proteomes" id="UP000186720">
    <property type="component" value="Unassembled WGS sequence"/>
</dbReference>
<reference evidence="1 2" key="1">
    <citation type="submission" date="2016-11" db="EMBL/GenBank/DDBJ databases">
        <title>Whole Genome Sequencing of Mucilaginibacter polytrichastri RG4-7(T) isolated from the moss sample.</title>
        <authorList>
            <person name="Li Y."/>
        </authorList>
    </citation>
    <scope>NUCLEOTIDE SEQUENCE [LARGE SCALE GENOMIC DNA]</scope>
    <source>
        <strain evidence="1 2">RG4-7</strain>
    </source>
</reference>
<evidence type="ECO:0000313" key="2">
    <source>
        <dbReference type="Proteomes" id="UP000186720"/>
    </source>
</evidence>
<proteinExistence type="predicted"/>
<name>A0A1Q5ZX22_9SPHI</name>
<accession>A0A1Q5ZX22</accession>
<keyword evidence="2" id="KW-1185">Reference proteome</keyword>
<dbReference type="AlphaFoldDB" id="A0A1Q5ZX22"/>
<evidence type="ECO:0000313" key="1">
    <source>
        <dbReference type="EMBL" id="OKS86297.1"/>
    </source>
</evidence>
<gene>
    <name evidence="1" type="ORF">RG47T_1749</name>
</gene>
<protein>
    <submittedName>
        <fullName evidence="1">Uncharacterized protein</fullName>
    </submittedName>
</protein>